<dbReference type="InterPro" id="IPR050763">
    <property type="entry name" value="ABC_transporter_ATP-binding"/>
</dbReference>
<dbReference type="RefSeq" id="WP_004068240.1">
    <property type="nucleotide sequence ID" value="NC_022084.1"/>
</dbReference>
<evidence type="ECO:0000259" key="5">
    <source>
        <dbReference type="PROSITE" id="PS50893"/>
    </source>
</evidence>
<keyword evidence="4" id="KW-0067">ATP-binding</keyword>
<accession>H3ZNH5</accession>
<evidence type="ECO:0000256" key="1">
    <source>
        <dbReference type="ARBA" id="ARBA00005417"/>
    </source>
</evidence>
<sequence length="246" mass="28528">MRIISVSDLWKRFNSEWVLKGISFEVKREIFGFIGPNGAGKTTTIRIVLGILNANRGSVKIFGKKPSELSVEERRRIGYVQQRISFEPYISVFENIWLYGYLKGLSKDEAKERALKLINEFDLEPNKKAVELSIGQRRRLQIARELVYKPDLLFLDEPTIGLDVESKHKLLNILRQLEIPIFFTTHNLWEAEKLCDRVAIIHQGQILTIASPKSLIRETRSENLEEAYLKVIKNETLNISKYKNNL</sequence>
<dbReference type="EMBL" id="CP006670">
    <property type="protein sequence ID" value="EHR78498.1"/>
    <property type="molecule type" value="Genomic_DNA"/>
</dbReference>
<dbReference type="PANTHER" id="PTHR42711:SF5">
    <property type="entry name" value="ABC TRANSPORTER ATP-BINDING PROTEIN NATA"/>
    <property type="match status" value="1"/>
</dbReference>
<dbReference type="AlphaFoldDB" id="H3ZNH5"/>
<dbReference type="KEGG" id="tlt:OCC_11105"/>
<keyword evidence="2" id="KW-0813">Transport</keyword>
<dbReference type="InterPro" id="IPR003593">
    <property type="entry name" value="AAA+_ATPase"/>
</dbReference>
<protein>
    <recommendedName>
        <fullName evidence="5">ABC transporter domain-containing protein</fullName>
    </recommendedName>
</protein>
<name>H3ZNH5_THELN</name>
<dbReference type="Pfam" id="PF00005">
    <property type="entry name" value="ABC_tran"/>
    <property type="match status" value="1"/>
</dbReference>
<comment type="similarity">
    <text evidence="1">Belongs to the ABC transporter superfamily.</text>
</comment>
<dbReference type="PaxDb" id="523849-OCC_11105"/>
<dbReference type="SUPFAM" id="SSF52540">
    <property type="entry name" value="P-loop containing nucleoside triphosphate hydrolases"/>
    <property type="match status" value="1"/>
</dbReference>
<evidence type="ECO:0000313" key="7">
    <source>
        <dbReference type="Proteomes" id="UP000015502"/>
    </source>
</evidence>
<evidence type="ECO:0000313" key="6">
    <source>
        <dbReference type="EMBL" id="EHR78498.1"/>
    </source>
</evidence>
<dbReference type="InterPro" id="IPR003439">
    <property type="entry name" value="ABC_transporter-like_ATP-bd"/>
</dbReference>
<evidence type="ECO:0000256" key="2">
    <source>
        <dbReference type="ARBA" id="ARBA00022448"/>
    </source>
</evidence>
<keyword evidence="7" id="KW-1185">Reference proteome</keyword>
<dbReference type="GO" id="GO:0016887">
    <property type="term" value="F:ATP hydrolysis activity"/>
    <property type="evidence" value="ECO:0007669"/>
    <property type="project" value="InterPro"/>
</dbReference>
<dbReference type="STRING" id="523849.OCC_11105"/>
<evidence type="ECO:0000256" key="3">
    <source>
        <dbReference type="ARBA" id="ARBA00022741"/>
    </source>
</evidence>
<dbReference type="Proteomes" id="UP000015502">
    <property type="component" value="Chromosome"/>
</dbReference>
<dbReference type="OrthoDB" id="31298at2157"/>
<proteinExistence type="inferred from homology"/>
<dbReference type="InterPro" id="IPR027417">
    <property type="entry name" value="P-loop_NTPase"/>
</dbReference>
<dbReference type="GO" id="GO:0005524">
    <property type="term" value="F:ATP binding"/>
    <property type="evidence" value="ECO:0007669"/>
    <property type="project" value="UniProtKB-KW"/>
</dbReference>
<dbReference type="Gene3D" id="3.40.50.300">
    <property type="entry name" value="P-loop containing nucleotide triphosphate hydrolases"/>
    <property type="match status" value="1"/>
</dbReference>
<organism evidence="6 7">
    <name type="scientific">Thermococcus litoralis (strain ATCC 51850 / DSM 5473 / JCM 8560 / NS-C)</name>
    <dbReference type="NCBI Taxonomy" id="523849"/>
    <lineage>
        <taxon>Archaea</taxon>
        <taxon>Methanobacteriati</taxon>
        <taxon>Methanobacteriota</taxon>
        <taxon>Thermococci</taxon>
        <taxon>Thermococcales</taxon>
        <taxon>Thermococcaceae</taxon>
        <taxon>Thermococcus</taxon>
    </lineage>
</organism>
<dbReference type="SMART" id="SM00382">
    <property type="entry name" value="AAA"/>
    <property type="match status" value="1"/>
</dbReference>
<dbReference type="GeneID" id="16550527"/>
<feature type="domain" description="ABC transporter" evidence="5">
    <location>
        <begin position="4"/>
        <end position="228"/>
    </location>
</feature>
<keyword evidence="3" id="KW-0547">Nucleotide-binding</keyword>
<dbReference type="PANTHER" id="PTHR42711">
    <property type="entry name" value="ABC TRANSPORTER ATP-BINDING PROTEIN"/>
    <property type="match status" value="1"/>
</dbReference>
<dbReference type="PROSITE" id="PS50893">
    <property type="entry name" value="ABC_TRANSPORTER_2"/>
    <property type="match status" value="1"/>
</dbReference>
<gene>
    <name evidence="6" type="ORF">OCC_11105</name>
</gene>
<reference evidence="6 7" key="1">
    <citation type="journal article" date="2012" name="J. Bacteriol.">
        <title>Genome sequence of the model hyperthermophilic archaeon Thermococcus litoralis NS-C.</title>
        <authorList>
            <person name="Gardner A.F."/>
            <person name="Kumar S."/>
            <person name="Perler F.B."/>
        </authorList>
    </citation>
    <scope>NUCLEOTIDE SEQUENCE [LARGE SCALE GENOMIC DNA]</scope>
    <source>
        <strain evidence="7">ATCC 51850 / DSM 5473 / JCM 8560 / NS-C</strain>
    </source>
</reference>
<evidence type="ECO:0000256" key="4">
    <source>
        <dbReference type="ARBA" id="ARBA00022840"/>
    </source>
</evidence>
<dbReference type="HOGENOM" id="CLU_000604_1_2_2"/>